<evidence type="ECO:0000313" key="3">
    <source>
        <dbReference type="EMBL" id="KAL0247136.1"/>
    </source>
</evidence>
<dbReference type="GeneID" id="91991027"/>
<name>A0ABR3BPL4_9TREE</name>
<dbReference type="RefSeq" id="XP_066613097.1">
    <property type="nucleotide sequence ID" value="XM_066758649.1"/>
</dbReference>
<feature type="compositionally biased region" description="Polar residues" evidence="1">
    <location>
        <begin position="103"/>
        <end position="127"/>
    </location>
</feature>
<sequence length="460" mass="51222">METLSSLQHLRVADLRSKCKELKITNSSKLPKTQLVQHILEAQNLASSISFTSATSYTEEQDNHLQLRTESFESISQEQAKHLKITFGITQHDDAHRPLNLNPRDSSPLTADTNQKRLPSGNRSPQQIAKCASSKVAWVSKELAPYPNASIRRNLKLQSTGIPAVENDMLKSPSVATARHNSTSISSQSNATGLWRSVERVRRCFGVHDSRSMTEDNGLDPPCIPTRKVYAASSGGDSTIQQAYLVLEATGEVVAKSSSLQQDIYVVEGCAVPPDWFLYIQNTTSLGVGSSIFRYVKTKDDHEYPQGISKIWRQRVMEKGDLEGVLDVAERAVLASCSLNSINGRKMTILDMDAEQRGYCSTVLKPVAGHSEPVSLYLPREQQVMSVHIPRCLCHPNLALVHRRSGIIEYVLKDTGQLVGDENCGISPLWQGLLGCNDRGDKDGRWMEEFWKDWETRLSM</sequence>
<reference evidence="3 4" key="2">
    <citation type="submission" date="2024-01" db="EMBL/GenBank/DDBJ databases">
        <title>Comparative genomics of Cryptococcus and Kwoniella reveals pathogenesis evolution and contrasting modes of karyotype evolution via chromosome fusion or intercentromeric recombination.</title>
        <authorList>
            <person name="Coelho M.A."/>
            <person name="David-Palma M."/>
            <person name="Shea T."/>
            <person name="Bowers K."/>
            <person name="Mcginley-Smith S."/>
            <person name="Mohammad A.W."/>
            <person name="Gnirke A."/>
            <person name="Yurkov A.M."/>
            <person name="Nowrousian M."/>
            <person name="Sun S."/>
            <person name="Cuomo C.A."/>
            <person name="Heitman J."/>
        </authorList>
    </citation>
    <scope>NUCLEOTIDE SEQUENCE [LARGE SCALE GENOMIC DNA]</scope>
    <source>
        <strain evidence="3 4">IND107</strain>
    </source>
</reference>
<gene>
    <name evidence="3" type="ORF">I308_104171</name>
</gene>
<dbReference type="Proteomes" id="UP000054399">
    <property type="component" value="Unassembled WGS sequence"/>
</dbReference>
<keyword evidence="4" id="KW-1185">Reference proteome</keyword>
<protein>
    <recommendedName>
        <fullName evidence="2">Rho termination factor-like N-terminal domain-containing protein</fullName>
    </recommendedName>
</protein>
<accession>A0ABR3BPL4</accession>
<dbReference type="InterPro" id="IPR011112">
    <property type="entry name" value="Rho-like_N"/>
</dbReference>
<comment type="caution">
    <text evidence="3">The sequence shown here is derived from an EMBL/GenBank/DDBJ whole genome shotgun (WGS) entry which is preliminary data.</text>
</comment>
<evidence type="ECO:0000259" key="2">
    <source>
        <dbReference type="SMART" id="SM00959"/>
    </source>
</evidence>
<dbReference type="SMART" id="SM00959">
    <property type="entry name" value="Rho_N"/>
    <property type="match status" value="1"/>
</dbReference>
<dbReference type="Pfam" id="PF07498">
    <property type="entry name" value="Rho_N"/>
    <property type="match status" value="1"/>
</dbReference>
<reference evidence="4" key="1">
    <citation type="submission" date="2015-01" db="EMBL/GenBank/DDBJ databases">
        <title>The Genome Sequence of Cryptococcus gattii MMRL2647.</title>
        <authorList>
            <consortium name="The Broad Institute Genomics Platform"/>
            <person name="Cuomo C."/>
            <person name="Litvintseva A."/>
            <person name="Chen Y."/>
            <person name="Heitman J."/>
            <person name="Sun S."/>
            <person name="Springer D."/>
            <person name="Dromer F."/>
            <person name="Young S."/>
            <person name="Zeng Q."/>
            <person name="Gargeya S."/>
            <person name="Abouelleil A."/>
            <person name="Alvarado L."/>
            <person name="Chapman S.B."/>
            <person name="Gainer-Dewar J."/>
            <person name="Goldberg J."/>
            <person name="Griggs A."/>
            <person name="Gujja S."/>
            <person name="Hansen M."/>
            <person name="Howarth C."/>
            <person name="Imamovic A."/>
            <person name="Larimer J."/>
            <person name="Murphy C."/>
            <person name="Naylor J."/>
            <person name="Pearson M."/>
            <person name="Priest M."/>
            <person name="Roberts A."/>
            <person name="Saif S."/>
            <person name="Shea T."/>
            <person name="Sykes S."/>
            <person name="Wortman J."/>
            <person name="Nusbaum C."/>
            <person name="Birren B."/>
        </authorList>
    </citation>
    <scope>NUCLEOTIDE SEQUENCE [LARGE SCALE GENOMIC DNA]</scope>
    <source>
        <strain evidence="4">IND107</strain>
    </source>
</reference>
<evidence type="ECO:0000256" key="1">
    <source>
        <dbReference type="SAM" id="MobiDB-lite"/>
    </source>
</evidence>
<feature type="region of interest" description="Disordered" evidence="1">
    <location>
        <begin position="94"/>
        <end position="127"/>
    </location>
</feature>
<organism evidence="3 4">
    <name type="scientific">Cryptococcus tetragattii IND107</name>
    <dbReference type="NCBI Taxonomy" id="1296105"/>
    <lineage>
        <taxon>Eukaryota</taxon>
        <taxon>Fungi</taxon>
        <taxon>Dikarya</taxon>
        <taxon>Basidiomycota</taxon>
        <taxon>Agaricomycotina</taxon>
        <taxon>Tremellomycetes</taxon>
        <taxon>Tremellales</taxon>
        <taxon>Cryptococcaceae</taxon>
        <taxon>Cryptococcus</taxon>
        <taxon>Cryptococcus gattii species complex</taxon>
    </lineage>
</organism>
<evidence type="ECO:0000313" key="4">
    <source>
        <dbReference type="Proteomes" id="UP000054399"/>
    </source>
</evidence>
<proteinExistence type="predicted"/>
<feature type="domain" description="Rho termination factor-like N-terminal" evidence="2">
    <location>
        <begin position="6"/>
        <end position="48"/>
    </location>
</feature>
<dbReference type="EMBL" id="ATAM02000007">
    <property type="protein sequence ID" value="KAL0247136.1"/>
    <property type="molecule type" value="Genomic_DNA"/>
</dbReference>